<dbReference type="InterPro" id="IPR004360">
    <property type="entry name" value="Glyas_Fos-R_dOase_dom"/>
</dbReference>
<protein>
    <submittedName>
        <fullName evidence="2">Glyoxalase</fullName>
    </submittedName>
</protein>
<evidence type="ECO:0000259" key="1">
    <source>
        <dbReference type="Pfam" id="PF00903"/>
    </source>
</evidence>
<sequence length="115" mass="12879">MNIERIVPNLTVADLRRSVDEHAAVLGLEVVMDHGWIVTLAYSRGCQLNLLTRDATARENPDVLIFVNDVEAAYCRTVEAGREIVHPLTTEERGVTRFFYRDGSSNAINVGIHSR</sequence>
<evidence type="ECO:0000313" key="3">
    <source>
        <dbReference type="Proteomes" id="UP001203579"/>
    </source>
</evidence>
<dbReference type="SUPFAM" id="SSF54593">
    <property type="entry name" value="Glyoxalase/Bleomycin resistance protein/Dihydroxybiphenyl dioxygenase"/>
    <property type="match status" value="1"/>
</dbReference>
<dbReference type="RefSeq" id="WP_250224720.1">
    <property type="nucleotide sequence ID" value="NZ_JAMFTR010000012.1"/>
</dbReference>
<dbReference type="EMBL" id="JAMKFF010000012">
    <property type="protein sequence ID" value="MCL8494764.1"/>
    <property type="molecule type" value="Genomic_DNA"/>
</dbReference>
<evidence type="ECO:0000313" key="2">
    <source>
        <dbReference type="EMBL" id="MCL8494764.1"/>
    </source>
</evidence>
<dbReference type="Gene3D" id="3.10.180.10">
    <property type="entry name" value="2,3-Dihydroxybiphenyl 1,2-Dioxygenase, domain 1"/>
    <property type="match status" value="1"/>
</dbReference>
<dbReference type="Proteomes" id="UP001203579">
    <property type="component" value="Unassembled WGS sequence"/>
</dbReference>
<name>A0ABT0TDH1_9CORY</name>
<reference evidence="2 3" key="1">
    <citation type="submission" date="2022-05" db="EMBL/GenBank/DDBJ databases">
        <title>Corynebacterium sp. B5-R-101 sp. nov., isolated from human feces.</title>
        <authorList>
            <person name="Shamsuzzaman M."/>
            <person name="Dahal R.H."/>
        </authorList>
    </citation>
    <scope>NUCLEOTIDE SEQUENCE [LARGE SCALE GENOMIC DNA]</scope>
    <source>
        <strain evidence="2 3">B5-R-101</strain>
    </source>
</reference>
<proteinExistence type="predicted"/>
<dbReference type="InterPro" id="IPR029068">
    <property type="entry name" value="Glyas_Bleomycin-R_OHBP_Dase"/>
</dbReference>
<organism evidence="2 3">
    <name type="scientific">Corynebacterium intestinale</name>
    <dbReference type="NCBI Taxonomy" id="2943492"/>
    <lineage>
        <taxon>Bacteria</taxon>
        <taxon>Bacillati</taxon>
        <taxon>Actinomycetota</taxon>
        <taxon>Actinomycetes</taxon>
        <taxon>Mycobacteriales</taxon>
        <taxon>Corynebacteriaceae</taxon>
        <taxon>Corynebacterium</taxon>
    </lineage>
</organism>
<gene>
    <name evidence="2" type="ORF">M5J06_11640</name>
</gene>
<comment type="caution">
    <text evidence="2">The sequence shown here is derived from an EMBL/GenBank/DDBJ whole genome shotgun (WGS) entry which is preliminary data.</text>
</comment>
<keyword evidence="3" id="KW-1185">Reference proteome</keyword>
<dbReference type="Pfam" id="PF00903">
    <property type="entry name" value="Glyoxalase"/>
    <property type="match status" value="1"/>
</dbReference>
<feature type="domain" description="Glyoxalase/fosfomycin resistance/dioxygenase" evidence="1">
    <location>
        <begin position="10"/>
        <end position="108"/>
    </location>
</feature>
<accession>A0ABT0TDH1</accession>